<reference evidence="2 3" key="1">
    <citation type="submission" date="2022-02" db="EMBL/GenBank/DDBJ databases">
        <title>Paenibacillus sp. MBLB1776 Whole Genome Shotgun Sequencing.</title>
        <authorList>
            <person name="Hwang C.Y."/>
            <person name="Cho E.-S."/>
            <person name="Seo M.-J."/>
        </authorList>
    </citation>
    <scope>NUCLEOTIDE SEQUENCE [LARGE SCALE GENOMIC DNA]</scope>
    <source>
        <strain evidence="2 3">MBLB1776</strain>
    </source>
</reference>
<name>A0AA96LC70_9BACL</name>
<dbReference type="PANTHER" id="PTHR48413:SF1">
    <property type="entry name" value="PROTEIN HEAT-STRESS-ASSOCIATED 32"/>
    <property type="match status" value="1"/>
</dbReference>
<dbReference type="InterPro" id="IPR036112">
    <property type="entry name" value="ComA_synth_sf"/>
</dbReference>
<keyword evidence="3" id="KW-1185">Reference proteome</keyword>
<dbReference type="RefSeq" id="WP_315603178.1">
    <property type="nucleotide sequence ID" value="NZ_CP130318.1"/>
</dbReference>
<dbReference type="KEGG" id="paun:MJA45_17425"/>
<dbReference type="AlphaFoldDB" id="A0AA96LC70"/>
<protein>
    <submittedName>
        <fullName evidence="2">Phosphosulfolactate synthase</fullName>
    </submittedName>
</protein>
<dbReference type="SUPFAM" id="SSF102110">
    <property type="entry name" value="(2r)-phospho-3-sulfolactate synthase ComA"/>
    <property type="match status" value="1"/>
</dbReference>
<evidence type="ECO:0000256" key="1">
    <source>
        <dbReference type="ARBA" id="ARBA00010424"/>
    </source>
</evidence>
<gene>
    <name evidence="2" type="ORF">MJA45_17425</name>
</gene>
<dbReference type="Pfam" id="PF02679">
    <property type="entry name" value="ComA"/>
    <property type="match status" value="1"/>
</dbReference>
<dbReference type="Gene3D" id="3.20.20.70">
    <property type="entry name" value="Aldolase class I"/>
    <property type="match status" value="1"/>
</dbReference>
<comment type="similarity">
    <text evidence="1">Belongs to the phosphosulfolactate synthase family.</text>
</comment>
<organism evidence="2 3">
    <name type="scientific">Paenibacillus aurantius</name>
    <dbReference type="NCBI Taxonomy" id="2918900"/>
    <lineage>
        <taxon>Bacteria</taxon>
        <taxon>Bacillati</taxon>
        <taxon>Bacillota</taxon>
        <taxon>Bacilli</taxon>
        <taxon>Bacillales</taxon>
        <taxon>Paenibacillaceae</taxon>
        <taxon>Paenibacillus</taxon>
    </lineage>
</organism>
<dbReference type="InterPro" id="IPR013785">
    <property type="entry name" value="Aldolase_TIM"/>
</dbReference>
<dbReference type="PANTHER" id="PTHR48413">
    <property type="match status" value="1"/>
</dbReference>
<dbReference type="InterPro" id="IPR003830">
    <property type="entry name" value="ComA_synth"/>
</dbReference>
<proteinExistence type="inferred from homology"/>
<dbReference type="EMBL" id="CP130318">
    <property type="protein sequence ID" value="WNQ09406.1"/>
    <property type="molecule type" value="Genomic_DNA"/>
</dbReference>
<sequence>MSECPAPCWPPILLDPTESREEKPRASGKTMVIDKGLGRHAFEDLLETAAAHIDMIKIGFGTAPLYPTGLLTHKIRSARQKGLVIYPGGTFLEAAVARGVADSYLDSVVEFGFNAVEISDGTIEMDRRTRDELIAKGLERGLTVYTEYGKKCWGSMLEVEELVETVNGDIRAGAELVTIEARESGTGVGIFDENGKCRDHEVLHVMERIPAPTLLLWEAPQKEQQVHLLKMLGHDLNLGNIAAADVLSLEALRRGLRSDTFVY</sequence>
<accession>A0AA96LC70</accession>
<evidence type="ECO:0000313" key="3">
    <source>
        <dbReference type="Proteomes" id="UP001305702"/>
    </source>
</evidence>
<evidence type="ECO:0000313" key="2">
    <source>
        <dbReference type="EMBL" id="WNQ09406.1"/>
    </source>
</evidence>
<dbReference type="Proteomes" id="UP001305702">
    <property type="component" value="Chromosome"/>
</dbReference>